<dbReference type="GO" id="GO:0016787">
    <property type="term" value="F:hydrolase activity"/>
    <property type="evidence" value="ECO:0007669"/>
    <property type="project" value="UniProtKB-KW"/>
</dbReference>
<feature type="domain" description="MacB-like periplasmic core" evidence="9">
    <location>
        <begin position="19"/>
        <end position="230"/>
    </location>
</feature>
<evidence type="ECO:0000313" key="10">
    <source>
        <dbReference type="EMBL" id="KAA6325831.1"/>
    </source>
</evidence>
<evidence type="ECO:0000256" key="5">
    <source>
        <dbReference type="ARBA" id="ARBA00023136"/>
    </source>
</evidence>
<evidence type="ECO:0000259" key="9">
    <source>
        <dbReference type="Pfam" id="PF12704"/>
    </source>
</evidence>
<feature type="domain" description="ABC3 transporter permease C-terminal" evidence="8">
    <location>
        <begin position="284"/>
        <end position="411"/>
    </location>
</feature>
<comment type="subcellular location">
    <subcellularLocation>
        <location evidence="1">Cell membrane</location>
        <topology evidence="1">Multi-pass membrane protein</topology>
    </subcellularLocation>
</comment>
<sequence length="418" mass="46417">MFDIWQEIYGTIKRNKLRTFLTGFAVAWGIFMLIVLLGAGNGLIHAFESSSTDMAMNSIKIFPGWTSKAYEGLQQGRRIQLDNIDLDNTGNAFPDNIIAVGATVEQNNVVVSYGKEYVNLSLYGVHPNYTEVERVKSADGRFINEIDIREGRKVIVLHEKTAEILFKNTKDAIGKFVNAGGIAYQVVGLFVDRGDRDAREAYLPFTTLQIIYNKEDKLNNITFTTRGLETVPANEVFEGLYRKVLGAHHRFDPEDNSAIWIWNRFTNYLQQQTAMGILRTAIWVIGIFTLFSGIVGVSNIMLITVKERTREFGIRKALGAKPSSILILIIIESITITTLFGYIGMVAGIGVTEYMNAVAGSSTMDTGLWTTTVFLNPTVDMRISIQATLTLIVAGTLAGFFPARKAVSIKPIEALRAD</sequence>
<dbReference type="InterPro" id="IPR050250">
    <property type="entry name" value="Macrolide_Exporter_MacB"/>
</dbReference>
<evidence type="ECO:0000259" key="8">
    <source>
        <dbReference type="Pfam" id="PF02687"/>
    </source>
</evidence>
<keyword evidence="4 7" id="KW-1133">Transmembrane helix</keyword>
<evidence type="ECO:0000256" key="3">
    <source>
        <dbReference type="ARBA" id="ARBA00022692"/>
    </source>
</evidence>
<dbReference type="PANTHER" id="PTHR30572">
    <property type="entry name" value="MEMBRANE COMPONENT OF TRANSPORTER-RELATED"/>
    <property type="match status" value="1"/>
</dbReference>
<keyword evidence="10" id="KW-0378">Hydrolase</keyword>
<dbReference type="InterPro" id="IPR025857">
    <property type="entry name" value="MacB_PCD"/>
</dbReference>
<feature type="transmembrane region" description="Helical" evidence="7">
    <location>
        <begin position="383"/>
        <end position="401"/>
    </location>
</feature>
<feature type="transmembrane region" description="Helical" evidence="7">
    <location>
        <begin position="20"/>
        <end position="44"/>
    </location>
</feature>
<dbReference type="AlphaFoldDB" id="A0A5J4QYN1"/>
<keyword evidence="10" id="KW-0067">ATP-binding</keyword>
<evidence type="ECO:0000256" key="7">
    <source>
        <dbReference type="SAM" id="Phobius"/>
    </source>
</evidence>
<keyword evidence="3 7" id="KW-0812">Transmembrane</keyword>
<feature type="transmembrane region" description="Helical" evidence="7">
    <location>
        <begin position="325"/>
        <end position="351"/>
    </location>
</feature>
<evidence type="ECO:0000256" key="1">
    <source>
        <dbReference type="ARBA" id="ARBA00004651"/>
    </source>
</evidence>
<dbReference type="GO" id="GO:0022857">
    <property type="term" value="F:transmembrane transporter activity"/>
    <property type="evidence" value="ECO:0007669"/>
    <property type="project" value="TreeGrafter"/>
</dbReference>
<comment type="caution">
    <text evidence="10">The sequence shown here is derived from an EMBL/GenBank/DDBJ whole genome shotgun (WGS) entry which is preliminary data.</text>
</comment>
<gene>
    <name evidence="10" type="ORF">EZS27_024994</name>
</gene>
<feature type="transmembrane region" description="Helical" evidence="7">
    <location>
        <begin position="281"/>
        <end position="305"/>
    </location>
</feature>
<accession>A0A5J4QYN1</accession>
<evidence type="ECO:0000256" key="4">
    <source>
        <dbReference type="ARBA" id="ARBA00022989"/>
    </source>
</evidence>
<reference evidence="10" key="1">
    <citation type="submission" date="2019-03" db="EMBL/GenBank/DDBJ databases">
        <title>Single cell metagenomics reveals metabolic interactions within the superorganism composed of flagellate Streblomastix strix and complex community of Bacteroidetes bacteria on its surface.</title>
        <authorList>
            <person name="Treitli S.C."/>
            <person name="Kolisko M."/>
            <person name="Husnik F."/>
            <person name="Keeling P."/>
            <person name="Hampl V."/>
        </authorList>
    </citation>
    <scope>NUCLEOTIDE SEQUENCE</scope>
    <source>
        <strain evidence="10">STM</strain>
    </source>
</reference>
<evidence type="ECO:0000256" key="2">
    <source>
        <dbReference type="ARBA" id="ARBA00022475"/>
    </source>
</evidence>
<keyword evidence="10" id="KW-0547">Nucleotide-binding</keyword>
<name>A0A5J4QYN1_9ZZZZ</name>
<dbReference type="GO" id="GO:0005524">
    <property type="term" value="F:ATP binding"/>
    <property type="evidence" value="ECO:0007669"/>
    <property type="project" value="UniProtKB-KW"/>
</dbReference>
<protein>
    <submittedName>
        <fullName evidence="10">Macrolide export ATP-binding/permease protein</fullName>
        <ecNumber evidence="10">3.6.3.-</ecNumber>
    </submittedName>
</protein>
<proteinExistence type="inferred from homology"/>
<keyword evidence="5 7" id="KW-0472">Membrane</keyword>
<keyword evidence="2" id="KW-1003">Cell membrane</keyword>
<dbReference type="Pfam" id="PF12704">
    <property type="entry name" value="MacB_PCD"/>
    <property type="match status" value="1"/>
</dbReference>
<comment type="similarity">
    <text evidence="6">Belongs to the ABC-4 integral membrane protein family.</text>
</comment>
<organism evidence="10">
    <name type="scientific">termite gut metagenome</name>
    <dbReference type="NCBI Taxonomy" id="433724"/>
    <lineage>
        <taxon>unclassified sequences</taxon>
        <taxon>metagenomes</taxon>
        <taxon>organismal metagenomes</taxon>
    </lineage>
</organism>
<dbReference type="PANTHER" id="PTHR30572:SF4">
    <property type="entry name" value="ABC TRANSPORTER PERMEASE YTRF"/>
    <property type="match status" value="1"/>
</dbReference>
<dbReference type="GO" id="GO:0005886">
    <property type="term" value="C:plasma membrane"/>
    <property type="evidence" value="ECO:0007669"/>
    <property type="project" value="UniProtKB-SubCell"/>
</dbReference>
<evidence type="ECO:0000256" key="6">
    <source>
        <dbReference type="ARBA" id="ARBA00038076"/>
    </source>
</evidence>
<dbReference type="InterPro" id="IPR003838">
    <property type="entry name" value="ABC3_permease_C"/>
</dbReference>
<dbReference type="EMBL" id="SNRY01002284">
    <property type="protein sequence ID" value="KAA6325831.1"/>
    <property type="molecule type" value="Genomic_DNA"/>
</dbReference>
<dbReference type="Pfam" id="PF02687">
    <property type="entry name" value="FtsX"/>
    <property type="match status" value="1"/>
</dbReference>
<dbReference type="EC" id="3.6.3.-" evidence="10"/>